<accession>K5VDZ6</accession>
<dbReference type="AlphaFoldDB" id="K5VDZ6"/>
<keyword evidence="2" id="KW-1185">Reference proteome</keyword>
<reference evidence="1 2" key="1">
    <citation type="journal article" date="2012" name="BMC Genomics">
        <title>Comparative genomics of the white-rot fungi, Phanerochaete carnosa and P. chrysosporium, to elucidate the genetic basis of the distinct wood types they colonize.</title>
        <authorList>
            <person name="Suzuki H."/>
            <person name="MacDonald J."/>
            <person name="Syed K."/>
            <person name="Salamov A."/>
            <person name="Hori C."/>
            <person name="Aerts A."/>
            <person name="Henrissat B."/>
            <person name="Wiebenga A."/>
            <person name="vanKuyk P.A."/>
            <person name="Barry K."/>
            <person name="Lindquist E."/>
            <person name="LaButti K."/>
            <person name="Lapidus A."/>
            <person name="Lucas S."/>
            <person name="Coutinho P."/>
            <person name="Gong Y."/>
            <person name="Samejima M."/>
            <person name="Mahadevan R."/>
            <person name="Abou-Zaid M."/>
            <person name="de Vries R.P."/>
            <person name="Igarashi K."/>
            <person name="Yadav J.S."/>
            <person name="Grigoriev I.V."/>
            <person name="Master E.R."/>
        </authorList>
    </citation>
    <scope>NUCLEOTIDE SEQUENCE [LARGE SCALE GENOMIC DNA]</scope>
    <source>
        <strain evidence="1 2">HHB-10118-sp</strain>
    </source>
</reference>
<dbReference type="GeneID" id="18911695"/>
<dbReference type="KEGG" id="pco:PHACADRAFT_201771"/>
<dbReference type="InParanoid" id="K5VDZ6"/>
<proteinExistence type="predicted"/>
<protein>
    <submittedName>
        <fullName evidence="1">Uncharacterized protein</fullName>
    </submittedName>
</protein>
<evidence type="ECO:0000313" key="1">
    <source>
        <dbReference type="EMBL" id="EKM49328.1"/>
    </source>
</evidence>
<name>K5VDZ6_PHACS</name>
<dbReference type="HOGENOM" id="CLU_1086275_0_0_1"/>
<dbReference type="RefSeq" id="XP_007402114.1">
    <property type="nucleotide sequence ID" value="XM_007402052.1"/>
</dbReference>
<dbReference type="Proteomes" id="UP000008370">
    <property type="component" value="Unassembled WGS sequence"/>
</dbReference>
<gene>
    <name evidence="1" type="ORF">PHACADRAFT_201771</name>
</gene>
<organism evidence="1 2">
    <name type="scientific">Phanerochaete carnosa (strain HHB-10118-sp)</name>
    <name type="common">White-rot fungus</name>
    <name type="synonym">Peniophora carnosa</name>
    <dbReference type="NCBI Taxonomy" id="650164"/>
    <lineage>
        <taxon>Eukaryota</taxon>
        <taxon>Fungi</taxon>
        <taxon>Dikarya</taxon>
        <taxon>Basidiomycota</taxon>
        <taxon>Agaricomycotina</taxon>
        <taxon>Agaricomycetes</taxon>
        <taxon>Polyporales</taxon>
        <taxon>Phanerochaetaceae</taxon>
        <taxon>Phanerochaete</taxon>
    </lineage>
</organism>
<dbReference type="EMBL" id="JH930484">
    <property type="protein sequence ID" value="EKM49328.1"/>
    <property type="molecule type" value="Genomic_DNA"/>
</dbReference>
<evidence type="ECO:0000313" key="2">
    <source>
        <dbReference type="Proteomes" id="UP000008370"/>
    </source>
</evidence>
<sequence>MAMTSFSVDALQSQCLVGLLLSVRDVRDMCAPILEGGMYYKLGGSTRRSACDDAVLFALFGRQGNLRRSSCFFFCVTNPHLRQLIARAFGDLLVEAPRGSGALLRVSQADASTAGSPISLAALERTLAADGRVPRLAVLPVGSPLALQARNASHRRSNAVVRPWTKLKTRRLRIQPAIPFYRPSGGHPRTLGTRQHSLAIAPQRTRRASAKGKKKLLRPTPNTRRILRALERNAHGVAVRGPRQHTQYEGLPHVRA</sequence>